<evidence type="ECO:0008006" key="9">
    <source>
        <dbReference type="Google" id="ProtNLM"/>
    </source>
</evidence>
<comment type="subcellular location">
    <subcellularLocation>
        <location evidence="1">Cell membrane</location>
        <topology evidence="1">Multi-pass membrane protein</topology>
    </subcellularLocation>
</comment>
<organism evidence="7 8">
    <name type="scientific">Actinomadura miaoliensis</name>
    <dbReference type="NCBI Taxonomy" id="430685"/>
    <lineage>
        <taxon>Bacteria</taxon>
        <taxon>Bacillati</taxon>
        <taxon>Actinomycetota</taxon>
        <taxon>Actinomycetes</taxon>
        <taxon>Streptosporangiales</taxon>
        <taxon>Thermomonosporaceae</taxon>
        <taxon>Actinomadura</taxon>
    </lineage>
</organism>
<dbReference type="RefSeq" id="WP_344955692.1">
    <property type="nucleotide sequence ID" value="NZ_BAAAZG010000052.1"/>
</dbReference>
<feature type="transmembrane region" description="Helical" evidence="6">
    <location>
        <begin position="208"/>
        <end position="226"/>
    </location>
</feature>
<evidence type="ECO:0000256" key="4">
    <source>
        <dbReference type="ARBA" id="ARBA00022989"/>
    </source>
</evidence>
<evidence type="ECO:0000256" key="5">
    <source>
        <dbReference type="ARBA" id="ARBA00023136"/>
    </source>
</evidence>
<keyword evidence="5 6" id="KW-0472">Membrane</keyword>
<accession>A0ABP7WRB1</accession>
<keyword evidence="4 6" id="KW-1133">Transmembrane helix</keyword>
<evidence type="ECO:0000256" key="2">
    <source>
        <dbReference type="ARBA" id="ARBA00022475"/>
    </source>
</evidence>
<dbReference type="EMBL" id="BAAAZG010000052">
    <property type="protein sequence ID" value="GAA4094970.1"/>
    <property type="molecule type" value="Genomic_DNA"/>
</dbReference>
<evidence type="ECO:0000256" key="3">
    <source>
        <dbReference type="ARBA" id="ARBA00022692"/>
    </source>
</evidence>
<feature type="transmembrane region" description="Helical" evidence="6">
    <location>
        <begin position="257"/>
        <end position="273"/>
    </location>
</feature>
<keyword evidence="2" id="KW-1003">Cell membrane</keyword>
<evidence type="ECO:0000256" key="1">
    <source>
        <dbReference type="ARBA" id="ARBA00004651"/>
    </source>
</evidence>
<keyword evidence="3 6" id="KW-0812">Transmembrane</keyword>
<reference evidence="8" key="1">
    <citation type="journal article" date="2019" name="Int. J. Syst. Evol. Microbiol.">
        <title>The Global Catalogue of Microorganisms (GCM) 10K type strain sequencing project: providing services to taxonomists for standard genome sequencing and annotation.</title>
        <authorList>
            <consortium name="The Broad Institute Genomics Platform"/>
            <consortium name="The Broad Institute Genome Sequencing Center for Infectious Disease"/>
            <person name="Wu L."/>
            <person name="Ma J."/>
        </authorList>
    </citation>
    <scope>NUCLEOTIDE SEQUENCE [LARGE SCALE GENOMIC DNA]</scope>
    <source>
        <strain evidence="8">JCM 16702</strain>
    </source>
</reference>
<proteinExistence type="predicted"/>
<sequence>MNRRALRSVARHAAVRWTLAIVVVTGVAAAFVTAVRDQRQEIVAAAARLSPAAVLLAWLLVLAGSVAAMAAWRAVFAADGGPRGWRAAAGIFFVGQLGTYIPGGGWQPMLQLYMGRRAGVPASRIVTAFALNVVVSVSAGLTLGLAAAPAVLGTRAWWLAAPALVALVGIARPQLLAGLVRRAVRRWRSGQAAVPSAGRIRRAYAGSLLSWGLHGAHLWVLAVALGAPALRTLPLCLGGMALSILAGSFLPLTPGGVGIREVVLTVALVGVLSRPEIVIVIAVSRLGYMAADAVLAGLPFLGRARPARLLHPDSART</sequence>
<dbReference type="Pfam" id="PF03706">
    <property type="entry name" value="LPG_synthase_TM"/>
    <property type="match status" value="1"/>
</dbReference>
<name>A0ABP7WRB1_9ACTN</name>
<dbReference type="InterPro" id="IPR022791">
    <property type="entry name" value="L-PG_synthase/AglD"/>
</dbReference>
<keyword evidence="8" id="KW-1185">Reference proteome</keyword>
<evidence type="ECO:0000313" key="8">
    <source>
        <dbReference type="Proteomes" id="UP001500683"/>
    </source>
</evidence>
<feature type="transmembrane region" description="Helical" evidence="6">
    <location>
        <begin position="157"/>
        <end position="180"/>
    </location>
</feature>
<evidence type="ECO:0000313" key="7">
    <source>
        <dbReference type="EMBL" id="GAA4094970.1"/>
    </source>
</evidence>
<feature type="transmembrane region" description="Helical" evidence="6">
    <location>
        <begin position="279"/>
        <end position="301"/>
    </location>
</feature>
<gene>
    <name evidence="7" type="ORF">GCM10022214_67280</name>
</gene>
<dbReference type="Proteomes" id="UP001500683">
    <property type="component" value="Unassembled WGS sequence"/>
</dbReference>
<feature type="transmembrane region" description="Helical" evidence="6">
    <location>
        <begin position="14"/>
        <end position="35"/>
    </location>
</feature>
<feature type="transmembrane region" description="Helical" evidence="6">
    <location>
        <begin position="47"/>
        <end position="72"/>
    </location>
</feature>
<protein>
    <recommendedName>
        <fullName evidence="9">Flippase-like domain-containing protein</fullName>
    </recommendedName>
</protein>
<comment type="caution">
    <text evidence="7">The sequence shown here is derived from an EMBL/GenBank/DDBJ whole genome shotgun (WGS) entry which is preliminary data.</text>
</comment>
<evidence type="ECO:0000256" key="6">
    <source>
        <dbReference type="SAM" id="Phobius"/>
    </source>
</evidence>
<feature type="transmembrane region" description="Helical" evidence="6">
    <location>
        <begin position="125"/>
        <end position="151"/>
    </location>
</feature>